<feature type="domain" description="DUF4246" evidence="2">
    <location>
        <begin position="10"/>
        <end position="70"/>
    </location>
</feature>
<name>A0A6G0WRD7_9STRA</name>
<dbReference type="InterPro" id="IPR025340">
    <property type="entry name" value="DUF4246"/>
</dbReference>
<evidence type="ECO:0000313" key="4">
    <source>
        <dbReference type="Proteomes" id="UP000481153"/>
    </source>
</evidence>
<reference evidence="3 4" key="1">
    <citation type="submission" date="2019-07" db="EMBL/GenBank/DDBJ databases">
        <title>Genomics analysis of Aphanomyces spp. identifies a new class of oomycete effector associated with host adaptation.</title>
        <authorList>
            <person name="Gaulin E."/>
        </authorList>
    </citation>
    <scope>NUCLEOTIDE SEQUENCE [LARGE SCALE GENOMIC DNA]</scope>
    <source>
        <strain evidence="3 4">ATCC 201684</strain>
    </source>
</reference>
<dbReference type="Pfam" id="PF14033">
    <property type="entry name" value="DUF4246"/>
    <property type="match status" value="1"/>
</dbReference>
<proteinExistence type="predicted"/>
<dbReference type="EMBL" id="VJMJ01000158">
    <property type="protein sequence ID" value="KAF0729993.1"/>
    <property type="molecule type" value="Genomic_DNA"/>
</dbReference>
<dbReference type="AlphaFoldDB" id="A0A6G0WRD7"/>
<evidence type="ECO:0000259" key="1">
    <source>
        <dbReference type="Pfam" id="PF14033"/>
    </source>
</evidence>
<dbReference type="InterPro" id="IPR049207">
    <property type="entry name" value="DUF4246_N"/>
</dbReference>
<dbReference type="VEuPathDB" id="FungiDB:AeMF1_013780"/>
<dbReference type="InterPro" id="IPR049192">
    <property type="entry name" value="DUF4246_C"/>
</dbReference>
<comment type="caution">
    <text evidence="3">The sequence shown here is derived from an EMBL/GenBank/DDBJ whole genome shotgun (WGS) entry which is preliminary data.</text>
</comment>
<sequence>MAASATSKAKTTQFWHPTSYKDNKYAYVTFDKAYTLNELKYMEILCEVLAKPNWWTKMNDASILAKWKTESQLSDNDFAHLEAELKDIAQKCHLEDPNSTIPIPLPVHGVFMTDALKGSPLVQDIRSTTAKLEDEARARGDYHLNSNNQVLDIVHPSLYCAVNGRTRISHTPNALVGDQVLEWPAINGQDISSKFQWLPTPVKADAAGNTTFESYINNIHPKDHADIYPALESLLTKMVPLFERSLGSLGVAPVHRIAVKDWEAIMPLNRHETAKAAWVKLQKEQHPDLDEIDEDSDEFYEFLDAFDDSNVVLNIPEMPTTYQHFQEYPRRGMNGTHFQVIVKIASIELTPENPKYPGGSWHIEGMTNESIAATGILYYDCENITTSKLAFRHAFSPPFIEEIEYEQNEHAAITGVYGISSDGDDNLQVVGHIQAQEGRCVVFPNFMQHCVAPFELADATKPGHRKIVCFFLVNPDNSILSTANVPPQQATWSLRSLAETLSTKLPDFAIDKIQDIGGKMTHDEAKQYMLELMEERKQSSVFANYVSSHISLCEH</sequence>
<gene>
    <name evidence="3" type="ORF">Ae201684_012482</name>
</gene>
<dbReference type="PANTHER" id="PTHR33119">
    <property type="entry name" value="IFI3P"/>
    <property type="match status" value="1"/>
</dbReference>
<organism evidence="3 4">
    <name type="scientific">Aphanomyces euteiches</name>
    <dbReference type="NCBI Taxonomy" id="100861"/>
    <lineage>
        <taxon>Eukaryota</taxon>
        <taxon>Sar</taxon>
        <taxon>Stramenopiles</taxon>
        <taxon>Oomycota</taxon>
        <taxon>Saprolegniomycetes</taxon>
        <taxon>Saprolegniales</taxon>
        <taxon>Verrucalvaceae</taxon>
        <taxon>Aphanomyces</taxon>
    </lineage>
</organism>
<dbReference type="PANTHER" id="PTHR33119:SF1">
    <property type="entry name" value="FE2OG DIOXYGENASE DOMAIN-CONTAINING PROTEIN"/>
    <property type="match status" value="1"/>
</dbReference>
<dbReference type="Proteomes" id="UP000481153">
    <property type="component" value="Unassembled WGS sequence"/>
</dbReference>
<accession>A0A6G0WRD7</accession>
<evidence type="ECO:0000259" key="2">
    <source>
        <dbReference type="Pfam" id="PF21666"/>
    </source>
</evidence>
<dbReference type="Pfam" id="PF21666">
    <property type="entry name" value="DUF4246_N"/>
    <property type="match status" value="1"/>
</dbReference>
<protein>
    <submittedName>
        <fullName evidence="3">Uncharacterized protein</fullName>
    </submittedName>
</protein>
<evidence type="ECO:0000313" key="3">
    <source>
        <dbReference type="EMBL" id="KAF0729993.1"/>
    </source>
</evidence>
<feature type="domain" description="DUF4246" evidence="1">
    <location>
        <begin position="83"/>
        <end position="493"/>
    </location>
</feature>
<keyword evidence="4" id="KW-1185">Reference proteome</keyword>